<name>A0A2M7R7U2_9BACT</name>
<protein>
    <recommendedName>
        <fullName evidence="4">Secondary thiamine-phosphate synthase enzyme</fullName>
    </recommendedName>
</protein>
<sequence length="147" mass="17056">MKILTKTLEFQTKGEFDFVDFTEQVKSFVKESQIKNGLVNIQTLHTTAALVLNENEPLLLEDFKNHLEKISPKNLKYNHNDFSKRTVNLYEEECKNGHSHCRAIHLPSSLTLNIADSKLQLGQWQRIFLVELDKPKPRKVHVLLMGE</sequence>
<accession>A0A2M7R7U2</accession>
<dbReference type="InterPro" id="IPR001602">
    <property type="entry name" value="UPF0047_YjbQ-like"/>
</dbReference>
<dbReference type="AlphaFoldDB" id="A0A2M7R7U2"/>
<comment type="caution">
    <text evidence="2">The sequence shown here is derived from an EMBL/GenBank/DDBJ whole genome shotgun (WGS) entry which is preliminary data.</text>
</comment>
<evidence type="ECO:0000256" key="1">
    <source>
        <dbReference type="ARBA" id="ARBA00005534"/>
    </source>
</evidence>
<evidence type="ECO:0000313" key="3">
    <source>
        <dbReference type="Proteomes" id="UP000230767"/>
    </source>
</evidence>
<dbReference type="Gene3D" id="2.60.120.460">
    <property type="entry name" value="YjbQ-like"/>
    <property type="match status" value="1"/>
</dbReference>
<evidence type="ECO:0000313" key="2">
    <source>
        <dbReference type="EMBL" id="PIY89702.1"/>
    </source>
</evidence>
<dbReference type="PIRSF" id="PIRSF004681">
    <property type="entry name" value="UCP004681"/>
    <property type="match status" value="1"/>
</dbReference>
<gene>
    <name evidence="2" type="ORF">COY73_00175</name>
</gene>
<organism evidence="2 3">
    <name type="scientific">Candidatus Nealsonbacteria bacterium CG_4_10_14_0_8_um_filter_37_14</name>
    <dbReference type="NCBI Taxonomy" id="1974684"/>
    <lineage>
        <taxon>Bacteria</taxon>
        <taxon>Candidatus Nealsoniibacteriota</taxon>
    </lineage>
</organism>
<comment type="similarity">
    <text evidence="1">Belongs to the UPF0047 family.</text>
</comment>
<dbReference type="NCBIfam" id="TIGR00149">
    <property type="entry name" value="TIGR00149_YjbQ"/>
    <property type="match status" value="1"/>
</dbReference>
<evidence type="ECO:0008006" key="4">
    <source>
        <dbReference type="Google" id="ProtNLM"/>
    </source>
</evidence>
<reference evidence="3" key="1">
    <citation type="submission" date="2017-09" db="EMBL/GenBank/DDBJ databases">
        <title>Depth-based differentiation of microbial function through sediment-hosted aquifers and enrichment of novel symbionts in the deep terrestrial subsurface.</title>
        <authorList>
            <person name="Probst A.J."/>
            <person name="Ladd B."/>
            <person name="Jarett J.K."/>
            <person name="Geller-Mcgrath D.E."/>
            <person name="Sieber C.M.K."/>
            <person name="Emerson J.B."/>
            <person name="Anantharaman K."/>
            <person name="Thomas B.C."/>
            <person name="Malmstrom R."/>
            <person name="Stieglmeier M."/>
            <person name="Klingl A."/>
            <person name="Woyke T."/>
            <person name="Ryan C.M."/>
            <person name="Banfield J.F."/>
        </authorList>
    </citation>
    <scope>NUCLEOTIDE SEQUENCE [LARGE SCALE GENOMIC DNA]</scope>
</reference>
<dbReference type="InterPro" id="IPR035917">
    <property type="entry name" value="YjbQ-like_sf"/>
</dbReference>
<dbReference type="Proteomes" id="UP000230767">
    <property type="component" value="Unassembled WGS sequence"/>
</dbReference>
<dbReference type="SUPFAM" id="SSF111038">
    <property type="entry name" value="YjbQ-like"/>
    <property type="match status" value="1"/>
</dbReference>
<dbReference type="PANTHER" id="PTHR30615">
    <property type="entry name" value="UNCHARACTERIZED PROTEIN YJBQ-RELATED"/>
    <property type="match status" value="1"/>
</dbReference>
<dbReference type="Pfam" id="PF01894">
    <property type="entry name" value="YjbQ"/>
    <property type="match status" value="1"/>
</dbReference>
<dbReference type="PANTHER" id="PTHR30615:SF8">
    <property type="entry name" value="UPF0047 PROTEIN C4A8.02C"/>
    <property type="match status" value="1"/>
</dbReference>
<dbReference type="EMBL" id="PFLW01000005">
    <property type="protein sequence ID" value="PIY89702.1"/>
    <property type="molecule type" value="Genomic_DNA"/>
</dbReference>
<proteinExistence type="inferred from homology"/>